<keyword evidence="5" id="KW-1185">Reference proteome</keyword>
<proteinExistence type="predicted"/>
<keyword evidence="1" id="KW-0812">Transmembrane</keyword>
<keyword evidence="1" id="KW-0472">Membrane</keyword>
<dbReference type="AlphaFoldDB" id="A0AAW4KZ24"/>
<evidence type="ECO:0000259" key="3">
    <source>
        <dbReference type="Pfam" id="PF18672"/>
    </source>
</evidence>
<dbReference type="Pfam" id="PF07238">
    <property type="entry name" value="PilZ"/>
    <property type="match status" value="1"/>
</dbReference>
<dbReference type="RefSeq" id="WP_214169948.1">
    <property type="nucleotide sequence ID" value="NZ_JAHCVJ010000001.1"/>
</dbReference>
<comment type="caution">
    <text evidence="4">The sequence shown here is derived from an EMBL/GenBank/DDBJ whole genome shotgun (WGS) entry which is preliminary data.</text>
</comment>
<evidence type="ECO:0000259" key="2">
    <source>
        <dbReference type="Pfam" id="PF07238"/>
    </source>
</evidence>
<evidence type="ECO:0000256" key="1">
    <source>
        <dbReference type="SAM" id="Phobius"/>
    </source>
</evidence>
<reference evidence="4 5" key="1">
    <citation type="submission" date="2021-05" db="EMBL/GenBank/DDBJ databases">
        <title>The draft genome of Geobacter pelophilus DSM 12255.</title>
        <authorList>
            <person name="Xu Z."/>
            <person name="Masuda Y."/>
            <person name="Itoh H."/>
            <person name="Senoo K."/>
        </authorList>
    </citation>
    <scope>NUCLEOTIDE SEQUENCE [LARGE SCALE GENOMIC DNA]</scope>
    <source>
        <strain evidence="4 5">DSM 12255</strain>
    </source>
</reference>
<dbReference type="InterPro" id="IPR040638">
    <property type="entry name" value="PilZN1"/>
</dbReference>
<organism evidence="4 5">
    <name type="scientific">Geoanaerobacter pelophilus</name>
    <dbReference type="NCBI Taxonomy" id="60036"/>
    <lineage>
        <taxon>Bacteria</taxon>
        <taxon>Pseudomonadati</taxon>
        <taxon>Thermodesulfobacteriota</taxon>
        <taxon>Desulfuromonadia</taxon>
        <taxon>Geobacterales</taxon>
        <taxon>Geobacteraceae</taxon>
        <taxon>Geoanaerobacter</taxon>
    </lineage>
</organism>
<dbReference type="Gene3D" id="2.30.110.70">
    <property type="match status" value="1"/>
</dbReference>
<dbReference type="Pfam" id="PF18672">
    <property type="entry name" value="PilZN1"/>
    <property type="match status" value="1"/>
</dbReference>
<keyword evidence="1" id="KW-1133">Transmembrane helix</keyword>
<evidence type="ECO:0000313" key="5">
    <source>
        <dbReference type="Proteomes" id="UP000811899"/>
    </source>
</evidence>
<accession>A0AAW4KZ24</accession>
<dbReference type="EMBL" id="JAHCVJ010000001">
    <property type="protein sequence ID" value="MBT0663182.1"/>
    <property type="molecule type" value="Genomic_DNA"/>
</dbReference>
<feature type="domain" description="N-terminal PilZ-like" evidence="3">
    <location>
        <begin position="13"/>
        <end position="101"/>
    </location>
</feature>
<sequence>MEENGTIDYSQHYQVGMRVGIDIPLASGNIFREWGIIIEMEHDYIQLRLSRDILPQEMKIEVGTIFLLVTGKEGSGLCCRGIVVAEASRRVVPLRLISEVLIYERRNFFRIATYLPMAWHSCRSMTGRDIREQWDDARLFRAWHWSEINEAVPMMKPLSQDQLSRFQSMRETFKVKLQPVAANISGNGIRLKLPQLFYPGDRIAMQFFIPFSKPNILEVVGEVVWTAPVLSSSSVEPFYYTAMQYYFIDERDRESIIRFISLEQLQQIQQLTGSQNRPLLQDEPLTPQELARLRLRKIGVALVVLAVIAALAAWLIPVYRDYYTGKSERNIIDQTFEKGIKQYRQGKGADGN</sequence>
<feature type="domain" description="PilZ" evidence="2">
    <location>
        <begin position="180"/>
        <end position="260"/>
    </location>
</feature>
<feature type="transmembrane region" description="Helical" evidence="1">
    <location>
        <begin position="298"/>
        <end position="319"/>
    </location>
</feature>
<dbReference type="GO" id="GO:0035438">
    <property type="term" value="F:cyclic-di-GMP binding"/>
    <property type="evidence" value="ECO:0007669"/>
    <property type="project" value="InterPro"/>
</dbReference>
<name>A0AAW4KZ24_9BACT</name>
<dbReference type="Proteomes" id="UP000811899">
    <property type="component" value="Unassembled WGS sequence"/>
</dbReference>
<evidence type="ECO:0000313" key="4">
    <source>
        <dbReference type="EMBL" id="MBT0663182.1"/>
    </source>
</evidence>
<dbReference type="InterPro" id="IPR009875">
    <property type="entry name" value="PilZ_domain"/>
</dbReference>
<dbReference type="Gene3D" id="2.40.10.220">
    <property type="entry name" value="predicted glycosyltransferase like domains"/>
    <property type="match status" value="1"/>
</dbReference>
<gene>
    <name evidence="4" type="ORF">KI809_02615</name>
</gene>
<protein>
    <submittedName>
        <fullName evidence="4">DUF5634 family protein</fullName>
    </submittedName>
</protein>